<keyword evidence="1" id="KW-0378">Hydrolase</keyword>
<dbReference type="PANTHER" id="PTHR48098:SF3">
    <property type="entry name" value="IRON(III) ENTEROBACTIN ESTERASE"/>
    <property type="match status" value="1"/>
</dbReference>
<dbReference type="AlphaFoldDB" id="A0AAE3REI3"/>
<dbReference type="InterPro" id="IPR029058">
    <property type="entry name" value="AB_hydrolase_fold"/>
</dbReference>
<name>A0AAE3REI3_9BACT</name>
<keyword evidence="2" id="KW-1185">Reference proteome</keyword>
<comment type="caution">
    <text evidence="1">The sequence shown here is derived from an EMBL/GenBank/DDBJ whole genome shotgun (WGS) entry which is preliminary data.</text>
</comment>
<dbReference type="GO" id="GO:0016787">
    <property type="term" value="F:hydrolase activity"/>
    <property type="evidence" value="ECO:0007669"/>
    <property type="project" value="UniProtKB-KW"/>
</dbReference>
<proteinExistence type="predicted"/>
<sequence length="247" mass="29346">MNREYHQWFSPHLNRTMELLVLGTSGTRVLVFPARMGRFYDYEDWGLSEVLKPHLCNGELQLFCVDSIDGESLYNFWADPPHRIRRHLAYEQYVLKEVLPFSEKKNPNSSLISHGCSLGAFHAVNIAFRHPQLFDKVIAFSGRYDLSVPVAEFSSLFGDYYDEEIYFNTPSHFLYNLQDEYWLEHLRQMEIVLTCGNEDPFLENNRSFSQLLWQKRICHSYYEWQGRAHKPHYWRQMIGVYLQALLC</sequence>
<accession>A0AAE3REI3</accession>
<dbReference type="Gene3D" id="3.40.50.1820">
    <property type="entry name" value="alpha/beta hydrolase"/>
    <property type="match status" value="1"/>
</dbReference>
<protein>
    <submittedName>
        <fullName evidence="1">Alpha/beta hydrolase-fold protein</fullName>
    </submittedName>
</protein>
<dbReference type="InterPro" id="IPR050583">
    <property type="entry name" value="Mycobacterial_A85_antigen"/>
</dbReference>
<organism evidence="1 2">
    <name type="scientific">Xanthocytophaga agilis</name>
    <dbReference type="NCBI Taxonomy" id="3048010"/>
    <lineage>
        <taxon>Bacteria</taxon>
        <taxon>Pseudomonadati</taxon>
        <taxon>Bacteroidota</taxon>
        <taxon>Cytophagia</taxon>
        <taxon>Cytophagales</taxon>
        <taxon>Rhodocytophagaceae</taxon>
        <taxon>Xanthocytophaga</taxon>
    </lineage>
</organism>
<dbReference type="Pfam" id="PF00756">
    <property type="entry name" value="Esterase"/>
    <property type="match status" value="1"/>
</dbReference>
<dbReference type="InterPro" id="IPR000801">
    <property type="entry name" value="Esterase-like"/>
</dbReference>
<evidence type="ECO:0000313" key="1">
    <source>
        <dbReference type="EMBL" id="MDJ1506558.1"/>
    </source>
</evidence>
<reference evidence="1" key="1">
    <citation type="submission" date="2023-05" db="EMBL/GenBank/DDBJ databases">
        <authorList>
            <person name="Zhang X."/>
        </authorList>
    </citation>
    <scope>NUCLEOTIDE SEQUENCE</scope>
    <source>
        <strain evidence="1">BD1B2-1</strain>
    </source>
</reference>
<dbReference type="Proteomes" id="UP001232063">
    <property type="component" value="Unassembled WGS sequence"/>
</dbReference>
<dbReference type="RefSeq" id="WP_314519564.1">
    <property type="nucleotide sequence ID" value="NZ_JASJOU010000024.1"/>
</dbReference>
<evidence type="ECO:0000313" key="2">
    <source>
        <dbReference type="Proteomes" id="UP001232063"/>
    </source>
</evidence>
<gene>
    <name evidence="1" type="ORF">QNI22_38265</name>
</gene>
<dbReference type="EMBL" id="JASJOU010000024">
    <property type="protein sequence ID" value="MDJ1506558.1"/>
    <property type="molecule type" value="Genomic_DNA"/>
</dbReference>
<dbReference type="PANTHER" id="PTHR48098">
    <property type="entry name" value="ENTEROCHELIN ESTERASE-RELATED"/>
    <property type="match status" value="1"/>
</dbReference>
<dbReference type="SUPFAM" id="SSF53474">
    <property type="entry name" value="alpha/beta-Hydrolases"/>
    <property type="match status" value="1"/>
</dbReference>